<dbReference type="AlphaFoldDB" id="A0A484M3Q7"/>
<name>A0A484M3Q7_9ASTE</name>
<keyword evidence="2" id="KW-1185">Reference proteome</keyword>
<proteinExistence type="predicted"/>
<organism evidence="1 2">
    <name type="scientific">Cuscuta campestris</name>
    <dbReference type="NCBI Taxonomy" id="132261"/>
    <lineage>
        <taxon>Eukaryota</taxon>
        <taxon>Viridiplantae</taxon>
        <taxon>Streptophyta</taxon>
        <taxon>Embryophyta</taxon>
        <taxon>Tracheophyta</taxon>
        <taxon>Spermatophyta</taxon>
        <taxon>Magnoliopsida</taxon>
        <taxon>eudicotyledons</taxon>
        <taxon>Gunneridae</taxon>
        <taxon>Pentapetalae</taxon>
        <taxon>asterids</taxon>
        <taxon>lamiids</taxon>
        <taxon>Solanales</taxon>
        <taxon>Convolvulaceae</taxon>
        <taxon>Cuscuteae</taxon>
        <taxon>Cuscuta</taxon>
        <taxon>Cuscuta subgen. Grammica</taxon>
        <taxon>Cuscuta sect. Cleistogrammica</taxon>
    </lineage>
</organism>
<sequence length="310" mass="35088">MEASNLRYYGPNLDGQGRVSALIESKAFNFSSSAGLLQISESKRGISQTISASKSACKWLIDNLGSHRQGWSLTWYEGDSSLNVLWDSNTYGEFIRLSQSKEGSHSQIFIPAGLGNKGIHLFHKALKFFESFLNDKELDEVLSGRIEQEEIQREQDRREEQLIDRFGEEKIAKTVSISSGLLGIDIARAAMTNSQNSPKEGDAEEEELPREAIKADKLFAPIFQSYFEAIFRETEEYIREKLAQKGLLELLQKGLLQDETWAAYRITREIVKSMENVDLVHIKGTKYPIFLAYANYDADTVMAHNRGDSQ</sequence>
<evidence type="ECO:0000313" key="2">
    <source>
        <dbReference type="Proteomes" id="UP000595140"/>
    </source>
</evidence>
<accession>A0A484M3Q7</accession>
<gene>
    <name evidence="1" type="ORF">CCAM_LOCUS24424</name>
</gene>
<reference evidence="1 2" key="1">
    <citation type="submission" date="2018-04" db="EMBL/GenBank/DDBJ databases">
        <authorList>
            <person name="Vogel A."/>
        </authorList>
    </citation>
    <scope>NUCLEOTIDE SEQUENCE [LARGE SCALE GENOMIC DNA]</scope>
</reference>
<dbReference type="EMBL" id="OOIL02002369">
    <property type="protein sequence ID" value="VFQ82648.1"/>
    <property type="molecule type" value="Genomic_DNA"/>
</dbReference>
<evidence type="ECO:0000313" key="1">
    <source>
        <dbReference type="EMBL" id="VFQ82648.1"/>
    </source>
</evidence>
<protein>
    <submittedName>
        <fullName evidence="1">Uncharacterized protein</fullName>
    </submittedName>
</protein>
<dbReference type="Proteomes" id="UP000595140">
    <property type="component" value="Unassembled WGS sequence"/>
</dbReference>